<name>A0A3E4QSD5_9ACTN</name>
<dbReference type="EMBL" id="QSRJ01000006">
    <property type="protein sequence ID" value="RGL10109.1"/>
    <property type="molecule type" value="Genomic_DNA"/>
</dbReference>
<evidence type="ECO:0000313" key="2">
    <source>
        <dbReference type="EMBL" id="RGL10109.1"/>
    </source>
</evidence>
<keyword evidence="1" id="KW-0472">Membrane</keyword>
<sequence length="65" mass="7184">MDFMNEYVNGQLASPQFVNPYEEAATYERAKRTGKSRRLSDALVSMLAMVVLCIGAVSVLSKLGR</sequence>
<dbReference type="Proteomes" id="UP000260943">
    <property type="component" value="Unassembled WGS sequence"/>
</dbReference>
<reference evidence="2 3" key="1">
    <citation type="submission" date="2018-08" db="EMBL/GenBank/DDBJ databases">
        <title>A genome reference for cultivated species of the human gut microbiota.</title>
        <authorList>
            <person name="Zou Y."/>
            <person name="Xue W."/>
            <person name="Luo G."/>
        </authorList>
    </citation>
    <scope>NUCLEOTIDE SEQUENCE [LARGE SCALE GENOMIC DNA]</scope>
    <source>
        <strain evidence="2 3">TF08-14</strain>
    </source>
</reference>
<accession>A0A3E4QSD5</accession>
<comment type="caution">
    <text evidence="2">The sequence shown here is derived from an EMBL/GenBank/DDBJ whole genome shotgun (WGS) entry which is preliminary data.</text>
</comment>
<proteinExistence type="predicted"/>
<dbReference type="AlphaFoldDB" id="A0A3E4QSD5"/>
<feature type="transmembrane region" description="Helical" evidence="1">
    <location>
        <begin position="39"/>
        <end position="60"/>
    </location>
</feature>
<gene>
    <name evidence="2" type="ORF">DXC81_05850</name>
</gene>
<organism evidence="2 3">
    <name type="scientific">Collinsella tanakaei</name>
    <dbReference type="NCBI Taxonomy" id="626935"/>
    <lineage>
        <taxon>Bacteria</taxon>
        <taxon>Bacillati</taxon>
        <taxon>Actinomycetota</taxon>
        <taxon>Coriobacteriia</taxon>
        <taxon>Coriobacteriales</taxon>
        <taxon>Coriobacteriaceae</taxon>
        <taxon>Collinsella</taxon>
    </lineage>
</organism>
<evidence type="ECO:0000313" key="3">
    <source>
        <dbReference type="Proteomes" id="UP000260943"/>
    </source>
</evidence>
<protein>
    <submittedName>
        <fullName evidence="2">Uncharacterized protein</fullName>
    </submittedName>
</protein>
<evidence type="ECO:0000256" key="1">
    <source>
        <dbReference type="SAM" id="Phobius"/>
    </source>
</evidence>
<keyword evidence="1" id="KW-1133">Transmembrane helix</keyword>
<keyword evidence="1" id="KW-0812">Transmembrane</keyword>
<dbReference type="RefSeq" id="WP_117679609.1">
    <property type="nucleotide sequence ID" value="NZ_QSRJ01000006.1"/>
</dbReference>